<evidence type="ECO:0000259" key="2">
    <source>
        <dbReference type="Pfam" id="PF13546"/>
    </source>
</evidence>
<dbReference type="InterPro" id="IPR038721">
    <property type="entry name" value="IS701-like_DDE_dom"/>
</dbReference>
<dbReference type="Pfam" id="PF13546">
    <property type="entry name" value="DDE_5"/>
    <property type="match status" value="1"/>
</dbReference>
<dbReference type="NCBIfam" id="NF033540">
    <property type="entry name" value="transpos_IS701"/>
    <property type="match status" value="1"/>
</dbReference>
<evidence type="ECO:0000256" key="1">
    <source>
        <dbReference type="SAM" id="MobiDB-lite"/>
    </source>
</evidence>
<feature type="compositionally biased region" description="Basic residues" evidence="1">
    <location>
        <begin position="288"/>
        <end position="299"/>
    </location>
</feature>
<feature type="region of interest" description="Disordered" evidence="1">
    <location>
        <begin position="266"/>
        <end position="299"/>
    </location>
</feature>
<dbReference type="SUPFAM" id="SSF53098">
    <property type="entry name" value="Ribonuclease H-like"/>
    <property type="match status" value="1"/>
</dbReference>
<dbReference type="PANTHER" id="PTHR33627:SF1">
    <property type="entry name" value="TRANSPOSASE"/>
    <property type="match status" value="1"/>
</dbReference>
<name>A0A9X2JZ32_9ACTN</name>
<dbReference type="Proteomes" id="UP001139648">
    <property type="component" value="Unassembled WGS sequence"/>
</dbReference>
<evidence type="ECO:0000313" key="3">
    <source>
        <dbReference type="EMBL" id="MCP2353769.1"/>
    </source>
</evidence>
<reference evidence="3" key="1">
    <citation type="submission" date="2022-06" db="EMBL/GenBank/DDBJ databases">
        <title>Sequencing the genomes of 1000 actinobacteria strains.</title>
        <authorList>
            <person name="Klenk H.-P."/>
        </authorList>
    </citation>
    <scope>NUCLEOTIDE SEQUENCE</scope>
    <source>
        <strain evidence="3">DSM 46694</strain>
    </source>
</reference>
<accession>A0A9X2JZ32</accession>
<gene>
    <name evidence="3" type="ORF">HD597_000789</name>
</gene>
<dbReference type="AlphaFoldDB" id="A0A9X2JZ32"/>
<dbReference type="RefSeq" id="WP_253740269.1">
    <property type="nucleotide sequence ID" value="NZ_JBHSUE010000081.1"/>
</dbReference>
<dbReference type="InterPro" id="IPR039365">
    <property type="entry name" value="IS701-like"/>
</dbReference>
<dbReference type="PANTHER" id="PTHR33627">
    <property type="entry name" value="TRANSPOSASE"/>
    <property type="match status" value="1"/>
</dbReference>
<feature type="domain" description="Transposase IS701-like DDE" evidence="2">
    <location>
        <begin position="3"/>
        <end position="145"/>
    </location>
</feature>
<dbReference type="EMBL" id="JAMZEB010000001">
    <property type="protein sequence ID" value="MCP2353769.1"/>
    <property type="molecule type" value="Genomic_DNA"/>
</dbReference>
<comment type="caution">
    <text evidence="3">The sequence shown here is derived from an EMBL/GenBank/DDBJ whole genome shotgun (WGS) entry which is preliminary data.</text>
</comment>
<sequence length="299" mass="32344">MVEQLGDPGDVLIVNATGFIKKGTRSAGVQRQYSGTAGRVENCQLGVFLAYATAHGRVLLDAELYLPESWTGDRARCVQAGIPASVPFATKPALATAMLDRALDGAVPASWVSADEAYGQDHKFRLHLKKHKIGYVVTVPRNQSLGTGIGYGNTGSRADAVTSDAPEQAWKRLSAGDGAKGPRLYDWAMATLPPHPDDYLGGPGGFQRWLLVRRSLTPNDQGELELAFYLCFGPAGTPLNELVRIAGSRWAIEECFQSATNEVGLGPVPGPPLRRLPPPHHPSDARPRLSRRHRRARPQ</sequence>
<feature type="compositionally biased region" description="Pro residues" evidence="1">
    <location>
        <begin position="268"/>
        <end position="280"/>
    </location>
</feature>
<proteinExistence type="predicted"/>
<organism evidence="3 4">
    <name type="scientific">Nonomuraea thailandensis</name>
    <dbReference type="NCBI Taxonomy" id="1188745"/>
    <lineage>
        <taxon>Bacteria</taxon>
        <taxon>Bacillati</taxon>
        <taxon>Actinomycetota</taxon>
        <taxon>Actinomycetes</taxon>
        <taxon>Streptosporangiales</taxon>
        <taxon>Streptosporangiaceae</taxon>
        <taxon>Nonomuraea</taxon>
    </lineage>
</organism>
<protein>
    <submittedName>
        <fullName evidence="3">SRSO17 transposase</fullName>
    </submittedName>
</protein>
<evidence type="ECO:0000313" key="4">
    <source>
        <dbReference type="Proteomes" id="UP001139648"/>
    </source>
</evidence>
<keyword evidence="4" id="KW-1185">Reference proteome</keyword>
<dbReference type="InterPro" id="IPR012337">
    <property type="entry name" value="RNaseH-like_sf"/>
</dbReference>